<keyword evidence="9" id="KW-0812">Transmembrane</keyword>
<dbReference type="EMBL" id="CP053564">
    <property type="protein sequence ID" value="QJY45173.1"/>
    <property type="molecule type" value="Genomic_DNA"/>
</dbReference>
<feature type="transmembrane region" description="Helical" evidence="9">
    <location>
        <begin position="78"/>
        <end position="97"/>
    </location>
</feature>
<dbReference type="SUPFAM" id="SSF55874">
    <property type="entry name" value="ATPase domain of HSP90 chaperone/DNA topoisomerase II/histidine kinase"/>
    <property type="match status" value="1"/>
</dbReference>
<gene>
    <name evidence="12" type="ORF">HOP40_04460</name>
</gene>
<dbReference type="GO" id="GO:0000155">
    <property type="term" value="F:phosphorelay sensor kinase activity"/>
    <property type="evidence" value="ECO:0007669"/>
    <property type="project" value="InterPro"/>
</dbReference>
<feature type="domain" description="Signal transduction histidine kinase subgroup 3 dimerisation and phosphoacceptor" evidence="11">
    <location>
        <begin position="390"/>
        <end position="453"/>
    </location>
</feature>
<dbReference type="InterPro" id="IPR011712">
    <property type="entry name" value="Sig_transdc_His_kin_sub3_dim/P"/>
</dbReference>
<dbReference type="Gene3D" id="1.20.5.1930">
    <property type="match status" value="1"/>
</dbReference>
<dbReference type="InterPro" id="IPR050482">
    <property type="entry name" value="Sensor_HK_TwoCompSys"/>
</dbReference>
<dbReference type="Pfam" id="PF07730">
    <property type="entry name" value="HisKA_3"/>
    <property type="match status" value="1"/>
</dbReference>
<organism evidence="12 13">
    <name type="scientific">Pseudonocardia broussonetiae</name>
    <dbReference type="NCBI Taxonomy" id="2736640"/>
    <lineage>
        <taxon>Bacteria</taxon>
        <taxon>Bacillati</taxon>
        <taxon>Actinomycetota</taxon>
        <taxon>Actinomycetes</taxon>
        <taxon>Pseudonocardiales</taxon>
        <taxon>Pseudonocardiaceae</taxon>
        <taxon>Pseudonocardia</taxon>
    </lineage>
</organism>
<accession>A0A6M6JDI8</accession>
<evidence type="ECO:0000256" key="1">
    <source>
        <dbReference type="ARBA" id="ARBA00000085"/>
    </source>
</evidence>
<dbReference type="PANTHER" id="PTHR24421:SF10">
    <property type="entry name" value="NITRATE_NITRITE SENSOR PROTEIN NARQ"/>
    <property type="match status" value="1"/>
</dbReference>
<feature type="transmembrane region" description="Helical" evidence="9">
    <location>
        <begin position="48"/>
        <end position="66"/>
    </location>
</feature>
<feature type="transmembrane region" description="Helical" evidence="9">
    <location>
        <begin position="131"/>
        <end position="149"/>
    </location>
</feature>
<dbReference type="GO" id="GO:0046983">
    <property type="term" value="F:protein dimerization activity"/>
    <property type="evidence" value="ECO:0007669"/>
    <property type="project" value="InterPro"/>
</dbReference>
<keyword evidence="7" id="KW-0067">ATP-binding</keyword>
<reference evidence="12 13" key="1">
    <citation type="submission" date="2020-05" db="EMBL/GenBank/DDBJ databases">
        <authorList>
            <person name="Mo P."/>
        </authorList>
    </citation>
    <scope>NUCLEOTIDE SEQUENCE [LARGE SCALE GENOMIC DNA]</scope>
    <source>
        <strain evidence="12 13">Gen01</strain>
    </source>
</reference>
<dbReference type="GO" id="GO:0005524">
    <property type="term" value="F:ATP binding"/>
    <property type="evidence" value="ECO:0007669"/>
    <property type="project" value="UniProtKB-KW"/>
</dbReference>
<dbReference type="PANTHER" id="PTHR24421">
    <property type="entry name" value="NITRATE/NITRITE SENSOR PROTEIN NARX-RELATED"/>
    <property type="match status" value="1"/>
</dbReference>
<evidence type="ECO:0000313" key="13">
    <source>
        <dbReference type="Proteomes" id="UP000505377"/>
    </source>
</evidence>
<proteinExistence type="predicted"/>
<dbReference type="InterPro" id="IPR003594">
    <property type="entry name" value="HATPase_dom"/>
</dbReference>
<dbReference type="InterPro" id="IPR036890">
    <property type="entry name" value="HATPase_C_sf"/>
</dbReference>
<evidence type="ECO:0000256" key="3">
    <source>
        <dbReference type="ARBA" id="ARBA00022553"/>
    </source>
</evidence>
<feature type="transmembrane region" description="Helical" evidence="9">
    <location>
        <begin position="237"/>
        <end position="255"/>
    </location>
</feature>
<dbReference type="Pfam" id="PF02518">
    <property type="entry name" value="HATPase_c"/>
    <property type="match status" value="1"/>
</dbReference>
<feature type="transmembrane region" description="Helical" evidence="9">
    <location>
        <begin position="196"/>
        <end position="217"/>
    </location>
</feature>
<keyword evidence="8" id="KW-0902">Two-component regulatory system</keyword>
<protein>
    <recommendedName>
        <fullName evidence="2">histidine kinase</fullName>
        <ecNumber evidence="2">2.7.13.3</ecNumber>
    </recommendedName>
</protein>
<keyword evidence="5" id="KW-0547">Nucleotide-binding</keyword>
<evidence type="ECO:0000256" key="8">
    <source>
        <dbReference type="ARBA" id="ARBA00023012"/>
    </source>
</evidence>
<dbReference type="CDD" id="cd16917">
    <property type="entry name" value="HATPase_UhpB-NarQ-NarX-like"/>
    <property type="match status" value="1"/>
</dbReference>
<evidence type="ECO:0000256" key="5">
    <source>
        <dbReference type="ARBA" id="ARBA00022741"/>
    </source>
</evidence>
<keyword evidence="13" id="KW-1185">Reference proteome</keyword>
<dbReference type="Proteomes" id="UP000505377">
    <property type="component" value="Chromosome"/>
</dbReference>
<evidence type="ECO:0000256" key="7">
    <source>
        <dbReference type="ARBA" id="ARBA00022840"/>
    </source>
</evidence>
<evidence type="ECO:0000259" key="10">
    <source>
        <dbReference type="Pfam" id="PF02518"/>
    </source>
</evidence>
<keyword evidence="9" id="KW-1133">Transmembrane helix</keyword>
<dbReference type="Gene3D" id="3.30.565.10">
    <property type="entry name" value="Histidine kinase-like ATPase, C-terminal domain"/>
    <property type="match status" value="1"/>
</dbReference>
<evidence type="ECO:0000256" key="4">
    <source>
        <dbReference type="ARBA" id="ARBA00022679"/>
    </source>
</evidence>
<dbReference type="EC" id="2.7.13.3" evidence="2"/>
<dbReference type="GO" id="GO:0016020">
    <property type="term" value="C:membrane"/>
    <property type="evidence" value="ECO:0007669"/>
    <property type="project" value="InterPro"/>
</dbReference>
<feature type="transmembrane region" description="Helical" evidence="9">
    <location>
        <begin position="161"/>
        <end position="184"/>
    </location>
</feature>
<evidence type="ECO:0000256" key="6">
    <source>
        <dbReference type="ARBA" id="ARBA00022777"/>
    </source>
</evidence>
<dbReference type="AlphaFoldDB" id="A0A6M6JDI8"/>
<evidence type="ECO:0000256" key="9">
    <source>
        <dbReference type="SAM" id="Phobius"/>
    </source>
</evidence>
<comment type="catalytic activity">
    <reaction evidence="1">
        <text>ATP + protein L-histidine = ADP + protein N-phospho-L-histidine.</text>
        <dbReference type="EC" id="2.7.13.3"/>
    </reaction>
</comment>
<keyword evidence="3" id="KW-0597">Phosphoprotein</keyword>
<dbReference type="RefSeq" id="WP_172154911.1">
    <property type="nucleotide sequence ID" value="NZ_CP053564.1"/>
</dbReference>
<feature type="transmembrane region" description="Helical" evidence="9">
    <location>
        <begin position="24"/>
        <end position="42"/>
    </location>
</feature>
<name>A0A6M6JDI8_9PSEU</name>
<evidence type="ECO:0000313" key="12">
    <source>
        <dbReference type="EMBL" id="QJY45173.1"/>
    </source>
</evidence>
<dbReference type="KEGG" id="pbro:HOP40_04460"/>
<keyword evidence="9" id="KW-0472">Membrane</keyword>
<evidence type="ECO:0000256" key="2">
    <source>
        <dbReference type="ARBA" id="ARBA00012438"/>
    </source>
</evidence>
<feature type="domain" description="Histidine kinase/HSP90-like ATPase" evidence="10">
    <location>
        <begin position="492"/>
        <end position="578"/>
    </location>
</feature>
<sequence>MFDLRRRGPASGTERCPTRARERLVLCAAITTVLVAESSAVLRGADASVSATVALSCATLVVAGHLLRVDREQNRSGLLLYITGAALFLSDLGAVAGPAGEPVGAITTWWAVAPLGIVMLTYPGQRVARRWHGWLLVAVGCEFVVLWTVKETLAGPFGLPVHRFEVVFGLAGTVLSIFACLALVQRWVRAAAPERSAVRAVTLVGVVLAITFAARLLIRVVVDVELVAAQWYETARAGNLICLALAPLGLLLEALRRRAARARVIESLLAVGGDAVRIEIALSRALSDPSLRLTLPAEGAPRSLGARGAGTGEGSTNGRIRRFLRSTEGAVIGIVEAHESTTRDPGQLRVVLVAAALALDNARLHAGLKRSLDEVRRSRTRIVEAAVQSRRRIERDLHDGAQQQLLAVAATLARAEVVPTEPERVLALSDARAQLSAALAELRRLARGIYPSVLSQSGLPGALPTLADNAPIPLQIDVPPHLRSVRFPAAVENTLWFVAAEATANAVKHSRAGTIRVCLRAGPGHVGMCVVDDGAGGARVLSFGGLAGLNDRVSALGGTFTVTSTTASGTRVEAELPCGS</sequence>
<keyword evidence="6" id="KW-0418">Kinase</keyword>
<keyword evidence="4" id="KW-0808">Transferase</keyword>
<feature type="transmembrane region" description="Helical" evidence="9">
    <location>
        <begin position="103"/>
        <end position="122"/>
    </location>
</feature>
<evidence type="ECO:0000259" key="11">
    <source>
        <dbReference type="Pfam" id="PF07730"/>
    </source>
</evidence>